<accession>A0A6C2U363</accession>
<sequence length="753" mass="85010">MKHCLVALALLGLCARQAETSESTAWKAAATKRGLDEQAMAQLEKDRILVVDEAFKQVFSVYLGGGSVFITSDSLLNAYHLLYEETIFRLENTNAQHLPQFLRTIMEKLDEAGTEIEGDPKLLEAARKRARLVCGIALRLADESFQTGNKQLDAILADECARIEKGNGQRMPKWLGTPSPSFMGIDYNRYKPRGFYTRTEKLSRYFRAFSWLQSIPFRISQDEELLAMLLLSEAAPARYETDLIDYSLLLGRLDNLDVFSINEYRLRVNLDSGELDKMRMEYADQAQEQQTGKINDTEPAFRILSAYQTPSAMLFEQTTSKVENRALPTGLEVAAALGSAHARKLLADSNHNLTLETIDANADLFQEHVFTPRRRPRGYNLYGNYLHVLRALTAPAEPAAPVFINGDAWQTKSINTLLGSWVQMRHTWALQAKQSMSWMCGSGEPAGFVEPNPEFFARMANLAYGTKSTIERCGALEADYSLAAENLRIFEKKCGAFQTEDEFLDFFHDQSNDDQSVLLTAYALMHVTPSEAKYGSAQLYRENVAWLKIIEHAIETGDIGAHPEALAMLESINGNLPKKWDDLERMSRQLEAIAHKQLRNLTFNGREEQYIRNYGHALANLMFHEGNSYVNPRDDAPKIVDVYSNINTGQHLHVGIARPRKLHVLYPWQGKTILCTGALLPYYEFAHPTRLNDAEWKTMLGSTKWQPKRSLVQGFLDAFKPKEPAPPSTRPAVPEWIKPILQGDGLAAPEFRD</sequence>
<dbReference type="Pfam" id="PF11369">
    <property type="entry name" value="DUF3160"/>
    <property type="match status" value="2"/>
</dbReference>
<evidence type="ECO:0000313" key="2">
    <source>
        <dbReference type="Proteomes" id="UP000366872"/>
    </source>
</evidence>
<dbReference type="AlphaFoldDB" id="A0A6C2U363"/>
<organism evidence="1 2">
    <name type="scientific">Pontiella desulfatans</name>
    <dbReference type="NCBI Taxonomy" id="2750659"/>
    <lineage>
        <taxon>Bacteria</taxon>
        <taxon>Pseudomonadati</taxon>
        <taxon>Kiritimatiellota</taxon>
        <taxon>Kiritimatiellia</taxon>
        <taxon>Kiritimatiellales</taxon>
        <taxon>Pontiellaceae</taxon>
        <taxon>Pontiella</taxon>
    </lineage>
</organism>
<name>A0A6C2U363_PONDE</name>
<protein>
    <recommendedName>
        <fullName evidence="3">DUF3160 domain-containing protein</fullName>
    </recommendedName>
</protein>
<proteinExistence type="predicted"/>
<dbReference type="Proteomes" id="UP000366872">
    <property type="component" value="Unassembled WGS sequence"/>
</dbReference>
<evidence type="ECO:0000313" key="1">
    <source>
        <dbReference type="EMBL" id="VGO14305.1"/>
    </source>
</evidence>
<gene>
    <name evidence="1" type="ORF">PDESU_02864</name>
</gene>
<dbReference type="InterPro" id="IPR022601">
    <property type="entry name" value="DUF3160"/>
</dbReference>
<reference evidence="1 2" key="1">
    <citation type="submission" date="2019-04" db="EMBL/GenBank/DDBJ databases">
        <authorList>
            <person name="Van Vliet M D."/>
        </authorList>
    </citation>
    <scope>NUCLEOTIDE SEQUENCE [LARGE SCALE GENOMIC DNA]</scope>
    <source>
        <strain evidence="1 2">F1</strain>
    </source>
</reference>
<keyword evidence="2" id="KW-1185">Reference proteome</keyword>
<dbReference type="EMBL" id="CAAHFG010000001">
    <property type="protein sequence ID" value="VGO14305.1"/>
    <property type="molecule type" value="Genomic_DNA"/>
</dbReference>
<evidence type="ECO:0008006" key="3">
    <source>
        <dbReference type="Google" id="ProtNLM"/>
    </source>
</evidence>
<dbReference type="RefSeq" id="WP_136079797.1">
    <property type="nucleotide sequence ID" value="NZ_CAAHFG010000001.1"/>
</dbReference>
<dbReference type="SMART" id="SM01325">
    <property type="entry name" value="DUF3160"/>
    <property type="match status" value="1"/>
</dbReference>